<proteinExistence type="predicted"/>
<reference evidence="2" key="1">
    <citation type="submission" date="2016-06" db="EMBL/GenBank/DDBJ databases">
        <authorList>
            <person name="Xu Y."/>
            <person name="Nagy A."/>
            <person name="Yan X."/>
            <person name="Kim S.W."/>
            <person name="Haley B."/>
            <person name="Liu N.T."/>
            <person name="Nou X."/>
        </authorList>
    </citation>
    <scope>NUCLEOTIDE SEQUENCE [LARGE SCALE GENOMIC DNA]</scope>
    <source>
        <strain evidence="2">ATCC 49129</strain>
    </source>
</reference>
<name>A0A192A2C3_9RALS</name>
<keyword evidence="2" id="KW-1185">Reference proteome</keyword>
<dbReference type="EMBL" id="CP016022">
    <property type="protein sequence ID" value="ANJ74488.1"/>
    <property type="molecule type" value="Genomic_DNA"/>
</dbReference>
<accession>A0A192A2C3</accession>
<evidence type="ECO:0000313" key="1">
    <source>
        <dbReference type="EMBL" id="ANJ74488.1"/>
    </source>
</evidence>
<protein>
    <submittedName>
        <fullName evidence="1">Uncharacterized protein</fullName>
    </submittedName>
</protein>
<evidence type="ECO:0000313" key="2">
    <source>
        <dbReference type="Proteomes" id="UP000078572"/>
    </source>
</evidence>
<dbReference type="Proteomes" id="UP000078572">
    <property type="component" value="Chromosome 1"/>
</dbReference>
<sequence>MASADGSIAYYARVNKELTEKNKLLQEVNEDLRLTLADWIVSQRAFREVAMKYGVLAGKTTKDILEEGSTAEELVLLNQAKMDSKNNVDSLSRAKPFKDRLLAKIQKEKAGRQG</sequence>
<organism evidence="1 2">
    <name type="scientific">Ralstonia insidiosa</name>
    <dbReference type="NCBI Taxonomy" id="190721"/>
    <lineage>
        <taxon>Bacteria</taxon>
        <taxon>Pseudomonadati</taxon>
        <taxon>Pseudomonadota</taxon>
        <taxon>Betaproteobacteria</taxon>
        <taxon>Burkholderiales</taxon>
        <taxon>Burkholderiaceae</taxon>
        <taxon>Ralstonia</taxon>
    </lineage>
</organism>
<dbReference type="AlphaFoldDB" id="A0A192A2C3"/>
<gene>
    <name evidence="1" type="ORF">A9Y76_11555</name>
</gene>